<comment type="caution">
    <text evidence="1">The sequence shown here is derived from an EMBL/GenBank/DDBJ whole genome shotgun (WGS) entry which is preliminary data.</text>
</comment>
<dbReference type="Proteomes" id="UP000075606">
    <property type="component" value="Unassembled WGS sequence"/>
</dbReference>
<keyword evidence="2" id="KW-1185">Reference proteome</keyword>
<dbReference type="AlphaFoldDB" id="A0A150X3W6"/>
<protein>
    <submittedName>
        <fullName evidence="1">Uncharacterized protein</fullName>
    </submittedName>
</protein>
<proteinExistence type="predicted"/>
<sequence length="120" mass="13840">MVFIYMKLRINGNSIRLRLTPEEVKAVSLGERIHTTCKLLNGLFSYELKPETDWHAEILGTNISISLPIAEASGWAENDQVGFEYRFSNGLLVLIEKDFQCLHPRDHENEDHLYPNPEQL</sequence>
<dbReference type="Pfam" id="PF22668">
    <property type="entry name" value="DUF7009"/>
    <property type="match status" value="1"/>
</dbReference>
<evidence type="ECO:0000313" key="1">
    <source>
        <dbReference type="EMBL" id="KYG73403.1"/>
    </source>
</evidence>
<evidence type="ECO:0000313" key="2">
    <source>
        <dbReference type="Proteomes" id="UP000075606"/>
    </source>
</evidence>
<reference evidence="1 2" key="1">
    <citation type="submission" date="2016-01" db="EMBL/GenBank/DDBJ databases">
        <title>Genome sequencing of Roseivirga spongicola UST030701-084.</title>
        <authorList>
            <person name="Selvaratnam C."/>
            <person name="Thevarajoo S."/>
            <person name="Goh K.M."/>
            <person name="Ee R."/>
            <person name="Chan K.-G."/>
            <person name="Chong C.S."/>
        </authorList>
    </citation>
    <scope>NUCLEOTIDE SEQUENCE [LARGE SCALE GENOMIC DNA]</scope>
    <source>
        <strain evidence="1 2">UST030701-084</strain>
    </source>
</reference>
<accession>A0A150X3W6</accession>
<dbReference type="EMBL" id="LRPC01000028">
    <property type="protein sequence ID" value="KYG73403.1"/>
    <property type="molecule type" value="Genomic_DNA"/>
</dbReference>
<dbReference type="InterPro" id="IPR053825">
    <property type="entry name" value="DUF7009"/>
</dbReference>
<name>A0A150X3W6_9BACT</name>
<organism evidence="1 2">
    <name type="scientific">Roseivirga spongicola</name>
    <dbReference type="NCBI Taxonomy" id="333140"/>
    <lineage>
        <taxon>Bacteria</taxon>
        <taxon>Pseudomonadati</taxon>
        <taxon>Bacteroidota</taxon>
        <taxon>Cytophagia</taxon>
        <taxon>Cytophagales</taxon>
        <taxon>Roseivirgaceae</taxon>
        <taxon>Roseivirga</taxon>
    </lineage>
</organism>
<dbReference type="STRING" id="333140.AWW68_11925"/>
<gene>
    <name evidence="1" type="ORF">AWW68_11925</name>
</gene>